<feature type="region of interest" description="Disordered" evidence="1">
    <location>
        <begin position="141"/>
        <end position="160"/>
    </location>
</feature>
<organism evidence="2 3">
    <name type="scientific">Durusdinium trenchii</name>
    <dbReference type="NCBI Taxonomy" id="1381693"/>
    <lineage>
        <taxon>Eukaryota</taxon>
        <taxon>Sar</taxon>
        <taxon>Alveolata</taxon>
        <taxon>Dinophyceae</taxon>
        <taxon>Suessiales</taxon>
        <taxon>Symbiodiniaceae</taxon>
        <taxon>Durusdinium</taxon>
    </lineage>
</organism>
<keyword evidence="3" id="KW-1185">Reference proteome</keyword>
<feature type="region of interest" description="Disordered" evidence="1">
    <location>
        <begin position="38"/>
        <end position="81"/>
    </location>
</feature>
<dbReference type="EMBL" id="CAXAMN010008446">
    <property type="protein sequence ID" value="CAK9025109.1"/>
    <property type="molecule type" value="Genomic_DNA"/>
</dbReference>
<feature type="compositionally biased region" description="Basic and acidic residues" evidence="1">
    <location>
        <begin position="48"/>
        <end position="61"/>
    </location>
</feature>
<evidence type="ECO:0000313" key="3">
    <source>
        <dbReference type="Proteomes" id="UP001642484"/>
    </source>
</evidence>
<feature type="region of interest" description="Disordered" evidence="1">
    <location>
        <begin position="224"/>
        <end position="268"/>
    </location>
</feature>
<comment type="caution">
    <text evidence="2">The sequence shown here is derived from an EMBL/GenBank/DDBJ whole genome shotgun (WGS) entry which is preliminary data.</text>
</comment>
<feature type="compositionally biased region" description="Polar residues" evidence="1">
    <location>
        <begin position="227"/>
        <end position="238"/>
    </location>
</feature>
<dbReference type="Proteomes" id="UP001642484">
    <property type="component" value="Unassembled WGS sequence"/>
</dbReference>
<proteinExistence type="predicted"/>
<protein>
    <submittedName>
        <fullName evidence="2">Uncharacterized protein</fullName>
    </submittedName>
</protein>
<evidence type="ECO:0000313" key="2">
    <source>
        <dbReference type="EMBL" id="CAK9025109.1"/>
    </source>
</evidence>
<name>A0ABP0KE78_9DINO</name>
<accession>A0ABP0KE78</accession>
<sequence length="268" mass="28291">MGGQILRRSSIMDGQAASEKSWVRVASVVFAVKPVGRGENPETVASHASEDVRAVQSEERAQGMTQDTNGGRRGSEKRRGQPRILFSDEAAPQELPAAIRKTERGGPEVVEDVLQGALATVAVIEENTKGKIQPESTAALRRSVGSTPAPTLLERKGSGRFHGIGEAGGADGRQLVKVASTVHAEASPRQGERLEGNAEGGMQCAAANEVQVIESRQEPQHVGFASAGSTEQNRSLTGNRAGAEGTAMGKDIVQPEGMEDEHRSLLEI</sequence>
<reference evidence="2 3" key="1">
    <citation type="submission" date="2024-02" db="EMBL/GenBank/DDBJ databases">
        <authorList>
            <person name="Chen Y."/>
            <person name="Shah S."/>
            <person name="Dougan E. K."/>
            <person name="Thang M."/>
            <person name="Chan C."/>
        </authorList>
    </citation>
    <scope>NUCLEOTIDE SEQUENCE [LARGE SCALE GENOMIC DNA]</scope>
</reference>
<evidence type="ECO:0000256" key="1">
    <source>
        <dbReference type="SAM" id="MobiDB-lite"/>
    </source>
</evidence>
<gene>
    <name evidence="2" type="ORF">CCMP2556_LOCUS15878</name>
</gene>